<dbReference type="GO" id="GO:0033748">
    <property type="term" value="F:hydrogenase (acceptor) activity"/>
    <property type="evidence" value="ECO:0007669"/>
    <property type="project" value="UniProtKB-EC"/>
</dbReference>
<feature type="binding site" evidence="13">
    <location>
        <position position="278"/>
    </location>
    <ligand>
        <name>[3Fe-4S] cluster</name>
        <dbReference type="ChEBI" id="CHEBI:21137"/>
    </ligand>
</feature>
<evidence type="ECO:0000313" key="16">
    <source>
        <dbReference type="EMBL" id="OAA87299.1"/>
    </source>
</evidence>
<dbReference type="GO" id="GO:0009055">
    <property type="term" value="F:electron transfer activity"/>
    <property type="evidence" value="ECO:0007669"/>
    <property type="project" value="TreeGrafter"/>
</dbReference>
<keyword evidence="12 13" id="KW-0003">3Fe-4S</keyword>
<comment type="similarity">
    <text evidence="4">Belongs to the [NiFe]/[NiFeSe] hydrogenase small subunit family.</text>
</comment>
<comment type="cofactor">
    <cofactor evidence="2">
        <name>[4Fe-4S] cluster</name>
        <dbReference type="ChEBI" id="CHEBI:49883"/>
    </cofactor>
</comment>
<feature type="binding site" evidence="13">
    <location>
        <position position="256"/>
    </location>
    <ligand>
        <name>[3Fe-4S] cluster</name>
        <dbReference type="ChEBI" id="CHEBI:21137"/>
    </ligand>
</feature>
<comment type="caution">
    <text evidence="16">The sequence shown here is derived from an EMBL/GenBank/DDBJ whole genome shotgun (WGS) entry which is preliminary data.</text>
</comment>
<dbReference type="PRINTS" id="PR00614">
    <property type="entry name" value="NIHGNASESMLL"/>
</dbReference>
<evidence type="ECO:0000256" key="6">
    <source>
        <dbReference type="ARBA" id="ARBA00022485"/>
    </source>
</evidence>
<evidence type="ECO:0000256" key="13">
    <source>
        <dbReference type="PIRSR" id="PIRSR000310-1"/>
    </source>
</evidence>
<protein>
    <submittedName>
        <fullName evidence="16">Periplasmic [NiFeSe] hydrogenase small subunit</fullName>
        <ecNumber evidence="16">1.12.99.6</ecNumber>
    </submittedName>
</protein>
<feature type="binding site" evidence="13">
    <location>
        <position position="181"/>
    </location>
    <ligand>
        <name>[4Fe-4S] cluster</name>
        <dbReference type="ChEBI" id="CHEBI:49883"/>
        <label>1</label>
    </ligand>
</feature>
<dbReference type="InterPro" id="IPR037024">
    <property type="entry name" value="NiFe_Hase_small_N_sf"/>
</dbReference>
<dbReference type="PATRIC" id="fig|1538.10.peg.2429"/>
<evidence type="ECO:0000256" key="9">
    <source>
        <dbReference type="ARBA" id="ARBA00023002"/>
    </source>
</evidence>
<dbReference type="SUPFAM" id="SSF56770">
    <property type="entry name" value="HydA/Nqo6-like"/>
    <property type="match status" value="1"/>
</dbReference>
<dbReference type="GO" id="GO:0016020">
    <property type="term" value="C:membrane"/>
    <property type="evidence" value="ECO:0007669"/>
    <property type="project" value="TreeGrafter"/>
</dbReference>
<sequence>MNARNKGICPLIIDKERSSKAFTSEAIDLIKRGKTKKLNAIWLEVTGCSGNIISFLNSENPGLDYILEKLINLKYNNTLMTSEGEYAFKEFLDTLNTEFILLVDGAVSTAQNGFYNIVANYEGKLVTALEAVKMAGEKAKYVICVGTCASYGGISAARPNPSESKSVKEILNREVIRLPGCPCHPDWVVGTLAHLVAFGKPQLDEEGRPLLFYGITIHDRCTRRGFFDNRIFAKKFGEDGCMFKLGCRGPVTKTDCPRRKWNGYVNWPVEDNTNCIGCANSRFPDGMEPFVRY</sequence>
<keyword evidence="11 13" id="KW-0411">Iron-sulfur</keyword>
<dbReference type="GO" id="GO:0046872">
    <property type="term" value="F:metal ion binding"/>
    <property type="evidence" value="ECO:0007669"/>
    <property type="project" value="UniProtKB-KW"/>
</dbReference>
<evidence type="ECO:0000259" key="14">
    <source>
        <dbReference type="Pfam" id="PF01058"/>
    </source>
</evidence>
<accession>A0A168P4P4</accession>
<evidence type="ECO:0000256" key="11">
    <source>
        <dbReference type="ARBA" id="ARBA00023014"/>
    </source>
</evidence>
<dbReference type="GO" id="GO:0009375">
    <property type="term" value="C:ferredoxin hydrogenase complex"/>
    <property type="evidence" value="ECO:0007669"/>
    <property type="project" value="InterPro"/>
</dbReference>
<evidence type="ECO:0000256" key="1">
    <source>
        <dbReference type="ARBA" id="ARBA00001927"/>
    </source>
</evidence>
<evidence type="ECO:0000313" key="17">
    <source>
        <dbReference type="Proteomes" id="UP000077407"/>
    </source>
</evidence>
<dbReference type="InterPro" id="IPR037148">
    <property type="entry name" value="NiFe-Hase_small_C_sf"/>
</dbReference>
<comment type="cofactor">
    <cofactor evidence="1">
        <name>[3Fe-4S] cluster</name>
        <dbReference type="ChEBI" id="CHEBI:21137"/>
    </cofactor>
</comment>
<feature type="domain" description="Cytochrome-c3 hydrogenase C-terminal" evidence="15">
    <location>
        <begin position="213"/>
        <end position="290"/>
    </location>
</feature>
<dbReference type="AlphaFoldDB" id="A0A168P4P4"/>
<dbReference type="Pfam" id="PF14720">
    <property type="entry name" value="NiFe_hyd_SSU_C"/>
    <property type="match status" value="1"/>
</dbReference>
<feature type="binding site" evidence="13">
    <location>
        <position position="221"/>
    </location>
    <ligand>
        <name>[4Fe-4S] cluster</name>
        <dbReference type="ChEBI" id="CHEBI:49883"/>
        <label>2</label>
    </ligand>
</feature>
<feature type="binding site" evidence="13">
    <location>
        <position position="218"/>
    </location>
    <ligand>
        <name>[4Fe-4S] cluster</name>
        <dbReference type="ChEBI" id="CHEBI:49883"/>
        <label>2</label>
    </ligand>
</feature>
<dbReference type="OrthoDB" id="9766729at2"/>
<evidence type="ECO:0000256" key="3">
    <source>
        <dbReference type="ARBA" id="ARBA00004196"/>
    </source>
</evidence>
<dbReference type="PANTHER" id="PTHR30013:SF7">
    <property type="entry name" value="HYDROGENASE-2 SMALL CHAIN"/>
    <property type="match status" value="1"/>
</dbReference>
<dbReference type="PIRSF" id="PIRSF000310">
    <property type="entry name" value="NiFe_hyd_ssu"/>
    <property type="match status" value="1"/>
</dbReference>
<evidence type="ECO:0000256" key="7">
    <source>
        <dbReference type="ARBA" id="ARBA00022723"/>
    </source>
</evidence>
<dbReference type="RefSeq" id="WP_063555452.1">
    <property type="nucleotide sequence ID" value="NZ_LITT01000021.1"/>
</dbReference>
<dbReference type="PANTHER" id="PTHR30013">
    <property type="entry name" value="NIFE / NIFESE HYDROGENASE SMALL SUBUNIT FAMILY MEMBER"/>
    <property type="match status" value="1"/>
</dbReference>
<dbReference type="Proteomes" id="UP000077407">
    <property type="component" value="Unassembled WGS sequence"/>
</dbReference>
<organism evidence="16 17">
    <name type="scientific">Clostridium ljungdahlii</name>
    <dbReference type="NCBI Taxonomy" id="1538"/>
    <lineage>
        <taxon>Bacteria</taxon>
        <taxon>Bacillati</taxon>
        <taxon>Bacillota</taxon>
        <taxon>Clostridia</taxon>
        <taxon>Eubacteriales</taxon>
        <taxon>Clostridiaceae</taxon>
        <taxon>Clostridium</taxon>
    </lineage>
</organism>
<name>A0A168P4P4_9CLOT</name>
<comment type="subunit">
    <text evidence="5">Heterodimer of a large and a small subunit.</text>
</comment>
<evidence type="ECO:0000256" key="2">
    <source>
        <dbReference type="ARBA" id="ARBA00001966"/>
    </source>
</evidence>
<keyword evidence="9 16" id="KW-0560">Oxidoreductase</keyword>
<feature type="binding site" evidence="13">
    <location>
        <position position="275"/>
    </location>
    <ligand>
        <name>[3Fe-4S] cluster</name>
        <dbReference type="ChEBI" id="CHEBI:21137"/>
    </ligand>
</feature>
<feature type="binding site" evidence="13">
    <location>
        <position position="148"/>
    </location>
    <ligand>
        <name>[4Fe-4S] cluster</name>
        <dbReference type="ChEBI" id="CHEBI:49883"/>
        <label>1</label>
    </ligand>
</feature>
<feature type="domain" description="NADH:ubiquinone oxidoreductase-like 20kDa subunit" evidence="14">
    <location>
        <begin position="48"/>
        <end position="195"/>
    </location>
</feature>
<keyword evidence="10 13" id="KW-0408">Iron</keyword>
<gene>
    <name evidence="16" type="ORF">WY13_01981</name>
</gene>
<dbReference type="NCBIfam" id="TIGR00391">
    <property type="entry name" value="hydA"/>
    <property type="match status" value="1"/>
</dbReference>
<evidence type="ECO:0000256" key="5">
    <source>
        <dbReference type="ARBA" id="ARBA00011771"/>
    </source>
</evidence>
<dbReference type="GO" id="GO:0008901">
    <property type="term" value="F:ferredoxin hydrogenase activity"/>
    <property type="evidence" value="ECO:0007669"/>
    <property type="project" value="InterPro"/>
</dbReference>
<evidence type="ECO:0000259" key="15">
    <source>
        <dbReference type="Pfam" id="PF14720"/>
    </source>
</evidence>
<dbReference type="Gene3D" id="4.10.480.10">
    <property type="entry name" value="Cytochrome-c3 hydrogenase, C-terminal domain"/>
    <property type="match status" value="1"/>
</dbReference>
<dbReference type="InterPro" id="IPR027394">
    <property type="entry name" value="Cytochrome-c3_hydrogenase_C"/>
</dbReference>
<dbReference type="Gene3D" id="3.40.50.700">
    <property type="entry name" value="NADH:ubiquinone oxidoreductase-like, 20kDa subunit"/>
    <property type="match status" value="1"/>
</dbReference>
<evidence type="ECO:0000256" key="10">
    <source>
        <dbReference type="ARBA" id="ARBA00023004"/>
    </source>
</evidence>
<dbReference type="EC" id="1.12.99.6" evidence="16"/>
<dbReference type="GO" id="GO:0051538">
    <property type="term" value="F:3 iron, 4 sulfur cluster binding"/>
    <property type="evidence" value="ECO:0007669"/>
    <property type="project" value="UniProtKB-KW"/>
</dbReference>
<evidence type="ECO:0000256" key="12">
    <source>
        <dbReference type="ARBA" id="ARBA00023291"/>
    </source>
</evidence>
<evidence type="ECO:0000256" key="8">
    <source>
        <dbReference type="ARBA" id="ARBA00022729"/>
    </source>
</evidence>
<comment type="subcellular location">
    <subcellularLocation>
        <location evidence="3">Cell envelope</location>
    </subcellularLocation>
</comment>
<keyword evidence="8" id="KW-0732">Signal</keyword>
<dbReference type="Pfam" id="PF01058">
    <property type="entry name" value="Oxidored_q6"/>
    <property type="match status" value="1"/>
</dbReference>
<keyword evidence="6 13" id="KW-0004">4Fe-4S</keyword>
<dbReference type="InterPro" id="IPR006137">
    <property type="entry name" value="NADH_UbQ_OxRdtase-like_20kDa"/>
</dbReference>
<evidence type="ECO:0000256" key="4">
    <source>
        <dbReference type="ARBA" id="ARBA00006605"/>
    </source>
</evidence>
<dbReference type="GO" id="GO:0044569">
    <property type="term" value="C:[Ni-Fe] hydrogenase complex"/>
    <property type="evidence" value="ECO:0007669"/>
    <property type="project" value="TreeGrafter"/>
</dbReference>
<reference evidence="16 17" key="1">
    <citation type="journal article" date="2015" name="Biotechnol. Bioeng.">
        <title>Genome sequence and phenotypic characterization of Caulobacter segnis.</title>
        <authorList>
            <person name="Patel S."/>
            <person name="Fletcher B."/>
            <person name="Scott D.C."/>
            <person name="Ely B."/>
        </authorList>
    </citation>
    <scope>NUCLEOTIDE SEQUENCE [LARGE SCALE GENOMIC DNA]</scope>
    <source>
        <strain evidence="16 17">ERI-2</strain>
    </source>
</reference>
<dbReference type="GO" id="GO:0051539">
    <property type="term" value="F:4 iron, 4 sulfur cluster binding"/>
    <property type="evidence" value="ECO:0007669"/>
    <property type="project" value="UniProtKB-KW"/>
</dbReference>
<dbReference type="InterPro" id="IPR001821">
    <property type="entry name" value="NiFe_hydrogenase_ssu"/>
</dbReference>
<proteinExistence type="inferred from homology"/>
<dbReference type="GO" id="GO:0009061">
    <property type="term" value="P:anaerobic respiration"/>
    <property type="evidence" value="ECO:0007669"/>
    <property type="project" value="TreeGrafter"/>
</dbReference>
<dbReference type="GO" id="GO:0030313">
    <property type="term" value="C:cell envelope"/>
    <property type="evidence" value="ECO:0007669"/>
    <property type="project" value="UniProtKB-SubCell"/>
</dbReference>
<dbReference type="EMBL" id="LITT01000021">
    <property type="protein sequence ID" value="OAA87299.1"/>
    <property type="molecule type" value="Genomic_DNA"/>
</dbReference>
<feature type="binding site" evidence="13">
    <location>
        <position position="247"/>
    </location>
    <ligand>
        <name>[4Fe-4S] cluster</name>
        <dbReference type="ChEBI" id="CHEBI:49883"/>
        <label>2</label>
    </ligand>
</feature>
<keyword evidence="7 13" id="KW-0479">Metal-binding</keyword>
<feature type="binding site" evidence="13">
    <location>
        <position position="48"/>
    </location>
    <ligand>
        <name>[4Fe-4S] cluster</name>
        <dbReference type="ChEBI" id="CHEBI:49883"/>
        <label>1</label>
    </ligand>
</feature>
<feature type="binding site" evidence="13">
    <location>
        <position position="241"/>
    </location>
    <ligand>
        <name>[4Fe-4S] cluster</name>
        <dbReference type="ChEBI" id="CHEBI:49883"/>
        <label>2</label>
    </ligand>
</feature>